<proteinExistence type="predicted"/>
<evidence type="ECO:0008006" key="4">
    <source>
        <dbReference type="Google" id="ProtNLM"/>
    </source>
</evidence>
<feature type="transmembrane region" description="Helical" evidence="1">
    <location>
        <begin position="41"/>
        <end position="61"/>
    </location>
</feature>
<keyword evidence="1" id="KW-0472">Membrane</keyword>
<reference evidence="3" key="1">
    <citation type="journal article" date="2019" name="Int. J. Syst. Evol. Microbiol.">
        <title>The Global Catalogue of Microorganisms (GCM) 10K type strain sequencing project: providing services to taxonomists for standard genome sequencing and annotation.</title>
        <authorList>
            <consortium name="The Broad Institute Genomics Platform"/>
            <consortium name="The Broad Institute Genome Sequencing Center for Infectious Disease"/>
            <person name="Wu L."/>
            <person name="Ma J."/>
        </authorList>
    </citation>
    <scope>NUCLEOTIDE SEQUENCE [LARGE SCALE GENOMIC DNA]</scope>
    <source>
        <strain evidence="3">NBRC 113072</strain>
    </source>
</reference>
<dbReference type="InterPro" id="IPR009339">
    <property type="entry name" value="DUF998"/>
</dbReference>
<keyword evidence="3" id="KW-1185">Reference proteome</keyword>
<accession>A0ABQ6ILH7</accession>
<organism evidence="2 3">
    <name type="scientific">Mobilicoccus caccae</name>
    <dbReference type="NCBI Taxonomy" id="1859295"/>
    <lineage>
        <taxon>Bacteria</taxon>
        <taxon>Bacillati</taxon>
        <taxon>Actinomycetota</taxon>
        <taxon>Actinomycetes</taxon>
        <taxon>Micrococcales</taxon>
        <taxon>Dermatophilaceae</taxon>
        <taxon>Mobilicoccus</taxon>
    </lineage>
</organism>
<keyword evidence="1" id="KW-0812">Transmembrane</keyword>
<dbReference type="Pfam" id="PF06197">
    <property type="entry name" value="DUF998"/>
    <property type="match status" value="2"/>
</dbReference>
<dbReference type="RefSeq" id="WP_284302145.1">
    <property type="nucleotide sequence ID" value="NZ_BSUO01000001.1"/>
</dbReference>
<dbReference type="Proteomes" id="UP001157126">
    <property type="component" value="Unassembled WGS sequence"/>
</dbReference>
<evidence type="ECO:0000313" key="2">
    <source>
        <dbReference type="EMBL" id="GMA38042.1"/>
    </source>
</evidence>
<dbReference type="EMBL" id="BSUO01000001">
    <property type="protein sequence ID" value="GMA38042.1"/>
    <property type="molecule type" value="Genomic_DNA"/>
</dbReference>
<gene>
    <name evidence="2" type="ORF">GCM10025883_00870</name>
</gene>
<keyword evidence="1" id="KW-1133">Transmembrane helix</keyword>
<feature type="transmembrane region" description="Helical" evidence="1">
    <location>
        <begin position="173"/>
        <end position="194"/>
    </location>
</feature>
<name>A0ABQ6ILH7_9MICO</name>
<comment type="caution">
    <text evidence="2">The sequence shown here is derived from an EMBL/GenBank/DDBJ whole genome shotgun (WGS) entry which is preliminary data.</text>
</comment>
<feature type="transmembrane region" description="Helical" evidence="1">
    <location>
        <begin position="146"/>
        <end position="166"/>
    </location>
</feature>
<feature type="transmembrane region" description="Helical" evidence="1">
    <location>
        <begin position="200"/>
        <end position="224"/>
    </location>
</feature>
<sequence>MVAAVFFTVWLGARWINPGLDPITAYVSELAAQGQPFAHLFRTADAIAAVALVSACAIVIARHRRASRAAPAVRDRPDSMLVALRTGDDTGRPWIRDVPFALLALFGLATLLDAFSPLSCTPTADLACRIADEAGTVPLPHRIHEVTSSIAGTFAAIAMMWTVWFTRGGHAPTLLRTAGTALAAVHLVALAWSLVEIAQLSIGVGVLGLAQRISLLALVCWWVVLMASADGWHGAQGRRHLQPAAANDATPENG</sequence>
<evidence type="ECO:0000256" key="1">
    <source>
        <dbReference type="SAM" id="Phobius"/>
    </source>
</evidence>
<evidence type="ECO:0000313" key="3">
    <source>
        <dbReference type="Proteomes" id="UP001157126"/>
    </source>
</evidence>
<protein>
    <recommendedName>
        <fullName evidence="4">DUF998 domain-containing protein</fullName>
    </recommendedName>
</protein>